<accession>A0A6B2NS21</accession>
<sequence length="230" mass="25622">MTTPAIAQQSDWEYEGTIYLFAPETTTSIATPARTVESKLSFSDAFSNLDFAFMGAFGASNGRWSLYLDYMFTDLSFGNPPPGPVFSSVDTALKTQVLNGYVAYRVYEEPSVQLDVAAGFRWFDTRSTITLQPIPPGGSNTVDDSWTNPVIGVRARFKMSDRWAATTFFDYGGFQSGEETWQALLTADYAINDNWVLRGGYRYITVDHTLGTNEFSFTQSGPIFGATYRF</sequence>
<dbReference type="SUPFAM" id="SSF56925">
    <property type="entry name" value="OMPA-like"/>
    <property type="match status" value="1"/>
</dbReference>
<reference evidence="1" key="1">
    <citation type="submission" date="2020-02" db="EMBL/GenBank/DDBJ databases">
        <title>Delineation of the pyrene-degrading pathway in Roseobacter clade bacteria by genomic analysis.</title>
        <authorList>
            <person name="Zhou H."/>
            <person name="Wang H."/>
        </authorList>
    </citation>
    <scope>NUCLEOTIDE SEQUENCE</scope>
    <source>
        <strain evidence="1">PrR005</strain>
    </source>
</reference>
<comment type="caution">
    <text evidence="1">The sequence shown here is derived from an EMBL/GenBank/DDBJ whole genome shotgun (WGS) entry which is preliminary data.</text>
</comment>
<gene>
    <name evidence="1" type="ORF">G0P99_06825</name>
</gene>
<protein>
    <submittedName>
        <fullName evidence="1">Porin family protein</fullName>
    </submittedName>
</protein>
<organism evidence="1">
    <name type="scientific">Ruegeria sp. PrR005</name>
    <dbReference type="NCBI Taxonomy" id="2706882"/>
    <lineage>
        <taxon>Bacteria</taxon>
        <taxon>Pseudomonadati</taxon>
        <taxon>Pseudomonadota</taxon>
        <taxon>Alphaproteobacteria</taxon>
        <taxon>Rhodobacterales</taxon>
        <taxon>Roseobacteraceae</taxon>
        <taxon>Ruegeria</taxon>
    </lineage>
</organism>
<dbReference type="EMBL" id="JAAGOX010000011">
    <property type="protein sequence ID" value="NDW44665.1"/>
    <property type="molecule type" value="Genomic_DNA"/>
</dbReference>
<dbReference type="AlphaFoldDB" id="A0A6B2NS21"/>
<dbReference type="InterPro" id="IPR011250">
    <property type="entry name" value="OMP/PagP_B-barrel"/>
</dbReference>
<name>A0A6B2NS21_9RHOB</name>
<proteinExistence type="predicted"/>
<evidence type="ECO:0000313" key="1">
    <source>
        <dbReference type="EMBL" id="NDW44665.1"/>
    </source>
</evidence>
<dbReference type="Gene3D" id="2.40.160.20">
    <property type="match status" value="1"/>
</dbReference>